<dbReference type="Proteomes" id="UP000245138">
    <property type="component" value="Unassembled WGS sequence"/>
</dbReference>
<dbReference type="AlphaFoldDB" id="A0A2U1TMI9"/>
<name>A0A2U1TMI9_9GAMM</name>
<feature type="transmembrane region" description="Helical" evidence="7">
    <location>
        <begin position="267"/>
        <end position="286"/>
    </location>
</feature>
<dbReference type="RefSeq" id="WP_109055336.1">
    <property type="nucleotide sequence ID" value="NZ_QDKJ01000013.1"/>
</dbReference>
<proteinExistence type="inferred from homology"/>
<dbReference type="InterPro" id="IPR037185">
    <property type="entry name" value="EmrE-like"/>
</dbReference>
<evidence type="ECO:0000256" key="4">
    <source>
        <dbReference type="ARBA" id="ARBA00022692"/>
    </source>
</evidence>
<evidence type="ECO:0000256" key="5">
    <source>
        <dbReference type="ARBA" id="ARBA00022989"/>
    </source>
</evidence>
<evidence type="ECO:0000313" key="9">
    <source>
        <dbReference type="EMBL" id="PWC10589.1"/>
    </source>
</evidence>
<keyword evidence="4 7" id="KW-0812">Transmembrane</keyword>
<dbReference type="GO" id="GO:0016020">
    <property type="term" value="C:membrane"/>
    <property type="evidence" value="ECO:0007669"/>
    <property type="project" value="UniProtKB-SubCell"/>
</dbReference>
<feature type="domain" description="EamA" evidence="8">
    <location>
        <begin position="149"/>
        <end position="285"/>
    </location>
</feature>
<feature type="transmembrane region" description="Helical" evidence="7">
    <location>
        <begin position="147"/>
        <end position="167"/>
    </location>
</feature>
<feature type="transmembrane region" description="Helical" evidence="7">
    <location>
        <begin position="33"/>
        <end position="51"/>
    </location>
</feature>
<evidence type="ECO:0000313" key="10">
    <source>
        <dbReference type="Proteomes" id="UP000245138"/>
    </source>
</evidence>
<dbReference type="PANTHER" id="PTHR32322">
    <property type="entry name" value="INNER MEMBRANE TRANSPORTER"/>
    <property type="match status" value="1"/>
</dbReference>
<keyword evidence="5 7" id="KW-1133">Transmembrane helix</keyword>
<protein>
    <submittedName>
        <fullName evidence="9">EamA family transporter</fullName>
    </submittedName>
</protein>
<feature type="transmembrane region" description="Helical" evidence="7">
    <location>
        <begin position="212"/>
        <end position="236"/>
    </location>
</feature>
<evidence type="ECO:0000256" key="6">
    <source>
        <dbReference type="ARBA" id="ARBA00023136"/>
    </source>
</evidence>
<dbReference type="Pfam" id="PF00892">
    <property type="entry name" value="EamA"/>
    <property type="match status" value="2"/>
</dbReference>
<evidence type="ECO:0000256" key="7">
    <source>
        <dbReference type="SAM" id="Phobius"/>
    </source>
</evidence>
<comment type="subcellular location">
    <subcellularLocation>
        <location evidence="1">Cell membrane</location>
        <topology evidence="1">Multi-pass membrane protein</topology>
    </subcellularLocation>
</comment>
<feature type="domain" description="EamA" evidence="8">
    <location>
        <begin position="3"/>
        <end position="134"/>
    </location>
</feature>
<sequence length="307" mass="34250">MNILLYFSVVLIWGTTWIAISLQQGAVAAEVSIFWRFLLASTILLAFLALTRRLRPLSRRAHLLCMVQGGCVFGINFLCFYHAIAWISSGLESVIFSMAVLFNAFNSRLFFGQRLTRNVVIAAPLGLIGIVALFWHDLLDMDSQPHFLWGAGLSLLGTYCFSLGNMISTQHQRQGRDVMTTNGWGMCYGALWMGLFSLFQGYDFTLELTTRYLGSLFYLAVFGSVIAFSAYFILVGRIGASQAAYSTLLFPLIALSISTLFENYHWQANAIFGLLMILAGNAVMFYRPRHRVIHAAPVKSSIKKSAS</sequence>
<gene>
    <name evidence="9" type="ORF">B4923_15820</name>
</gene>
<keyword evidence="6 7" id="KW-0472">Membrane</keyword>
<evidence type="ECO:0000259" key="8">
    <source>
        <dbReference type="Pfam" id="PF00892"/>
    </source>
</evidence>
<dbReference type="SUPFAM" id="SSF103481">
    <property type="entry name" value="Multidrug resistance efflux transporter EmrE"/>
    <property type="match status" value="2"/>
</dbReference>
<evidence type="ECO:0000256" key="2">
    <source>
        <dbReference type="ARBA" id="ARBA00007362"/>
    </source>
</evidence>
<dbReference type="OrthoDB" id="2352272at2"/>
<feature type="transmembrane region" description="Helical" evidence="7">
    <location>
        <begin position="63"/>
        <end position="87"/>
    </location>
</feature>
<feature type="transmembrane region" description="Helical" evidence="7">
    <location>
        <begin position="93"/>
        <end position="111"/>
    </location>
</feature>
<accession>A0A2U1TMI9</accession>
<evidence type="ECO:0000256" key="1">
    <source>
        <dbReference type="ARBA" id="ARBA00004651"/>
    </source>
</evidence>
<comment type="similarity">
    <text evidence="2">Belongs to the EamA transporter family.</text>
</comment>
<dbReference type="PANTHER" id="PTHR32322:SF2">
    <property type="entry name" value="EAMA DOMAIN-CONTAINING PROTEIN"/>
    <property type="match status" value="1"/>
</dbReference>
<comment type="caution">
    <text evidence="9">The sequence shown here is derived from an EMBL/GenBank/DDBJ whole genome shotgun (WGS) entry which is preliminary data.</text>
</comment>
<dbReference type="InterPro" id="IPR050638">
    <property type="entry name" value="AA-Vitamin_Transporters"/>
</dbReference>
<dbReference type="InterPro" id="IPR000620">
    <property type="entry name" value="EamA_dom"/>
</dbReference>
<feature type="transmembrane region" description="Helical" evidence="7">
    <location>
        <begin position="118"/>
        <end position="135"/>
    </location>
</feature>
<keyword evidence="10" id="KW-1185">Reference proteome</keyword>
<keyword evidence="3" id="KW-1003">Cell membrane</keyword>
<feature type="transmembrane region" description="Helical" evidence="7">
    <location>
        <begin position="179"/>
        <end position="200"/>
    </location>
</feature>
<reference evidence="9 10" key="1">
    <citation type="submission" date="2018-04" db="EMBL/GenBank/DDBJ databases">
        <title>Brenneria corticis sp.nov.</title>
        <authorList>
            <person name="Li Y."/>
        </authorList>
    </citation>
    <scope>NUCLEOTIDE SEQUENCE [LARGE SCALE GENOMIC DNA]</scope>
    <source>
        <strain evidence="9 10">LMG 27715</strain>
    </source>
</reference>
<evidence type="ECO:0000256" key="3">
    <source>
        <dbReference type="ARBA" id="ARBA00022475"/>
    </source>
</evidence>
<feature type="transmembrane region" description="Helical" evidence="7">
    <location>
        <begin position="243"/>
        <end position="261"/>
    </location>
</feature>
<dbReference type="EMBL" id="QDKJ01000013">
    <property type="protein sequence ID" value="PWC10589.1"/>
    <property type="molecule type" value="Genomic_DNA"/>
</dbReference>
<organism evidence="9 10">
    <name type="scientific">Brenneria roseae subsp. americana</name>
    <dbReference type="NCBI Taxonomy" id="1508507"/>
    <lineage>
        <taxon>Bacteria</taxon>
        <taxon>Pseudomonadati</taxon>
        <taxon>Pseudomonadota</taxon>
        <taxon>Gammaproteobacteria</taxon>
        <taxon>Enterobacterales</taxon>
        <taxon>Pectobacteriaceae</taxon>
        <taxon>Brenneria</taxon>
    </lineage>
</organism>